<dbReference type="AlphaFoldDB" id="A0A9N8W6T1"/>
<protein>
    <submittedName>
        <fullName evidence="4">6077_t:CDS:1</fullName>
    </submittedName>
</protein>
<proteinExistence type="predicted"/>
<keyword evidence="2" id="KW-0472">Membrane</keyword>
<dbReference type="EMBL" id="CAJVPL010000289">
    <property type="protein sequence ID" value="CAG8479285.1"/>
    <property type="molecule type" value="Genomic_DNA"/>
</dbReference>
<gene>
    <name evidence="4" type="ORF">AGERDE_LOCUS3151</name>
</gene>
<feature type="transmembrane region" description="Helical" evidence="2">
    <location>
        <begin position="695"/>
        <end position="712"/>
    </location>
</feature>
<feature type="chain" id="PRO_5040369675" evidence="3">
    <location>
        <begin position="27"/>
        <end position="918"/>
    </location>
</feature>
<evidence type="ECO:0000256" key="1">
    <source>
        <dbReference type="SAM" id="MobiDB-lite"/>
    </source>
</evidence>
<keyword evidence="2" id="KW-0812">Transmembrane</keyword>
<keyword evidence="2" id="KW-1133">Transmembrane helix</keyword>
<name>A0A9N8W6T1_9GLOM</name>
<feature type="signal peptide" evidence="3">
    <location>
        <begin position="1"/>
        <end position="26"/>
    </location>
</feature>
<dbReference type="Proteomes" id="UP000789831">
    <property type="component" value="Unassembled WGS sequence"/>
</dbReference>
<keyword evidence="5" id="KW-1185">Reference proteome</keyword>
<evidence type="ECO:0000256" key="3">
    <source>
        <dbReference type="SAM" id="SignalP"/>
    </source>
</evidence>
<dbReference type="OrthoDB" id="2417740at2759"/>
<comment type="caution">
    <text evidence="4">The sequence shown here is derived from an EMBL/GenBank/DDBJ whole genome shotgun (WGS) entry which is preliminary data.</text>
</comment>
<feature type="transmembrane region" description="Helical" evidence="2">
    <location>
        <begin position="751"/>
        <end position="775"/>
    </location>
</feature>
<accession>A0A9N8W6T1</accession>
<feature type="transmembrane region" description="Helical" evidence="2">
    <location>
        <begin position="724"/>
        <end position="745"/>
    </location>
</feature>
<evidence type="ECO:0000313" key="4">
    <source>
        <dbReference type="EMBL" id="CAG8479285.1"/>
    </source>
</evidence>
<organism evidence="4 5">
    <name type="scientific">Ambispora gerdemannii</name>
    <dbReference type="NCBI Taxonomy" id="144530"/>
    <lineage>
        <taxon>Eukaryota</taxon>
        <taxon>Fungi</taxon>
        <taxon>Fungi incertae sedis</taxon>
        <taxon>Mucoromycota</taxon>
        <taxon>Glomeromycotina</taxon>
        <taxon>Glomeromycetes</taxon>
        <taxon>Archaeosporales</taxon>
        <taxon>Ambisporaceae</taxon>
        <taxon>Ambispora</taxon>
    </lineage>
</organism>
<sequence length="918" mass="103606">MSEIFYINFLCLLILLLLSISPSSLLNKSPTAAQAYNIYNFTETNPGLIAQGGSGQHFDDSSLFLWLAKQNPNDTTCIEPRLYFRIIRPDLSIIRINVDLPPQMQSLVCEKWGAGNKVFGRVMKLPYFLVSYVNVTKKIGTKNDYNYYRVGLLMDLDGTVKDFFPMTPVQDFASSGILVENLKPDSGFFWLYSASINNTLGWIKYSTVYSNGTIKNITSGDFSIATHSAFPFAMLDGGYGLAYTLNKTRETQSNKENISDILFSNWEAYVTFLRPNAKQFEQPFLLYETTQKLNMLYIYSCNAPYDSDGLKCLLRMEIGFGNNIQALFKQVWFLTSGSVYKIEDIPLVKSQYEVNGISTLFYGGFLLTVYDKKGTDNSSVTGLIYDSKGNPYGKWDIPDNVRMSDVYDVLPNNSLWSISTLTNTSFSIVTTDLKRFSYDNGYGNLKINRTTPGIDAIVSDTLKDITLAFIKPVALSIGNISIYQTGINGDDLLRQTIYWLSELASTTDNDYNVSIRILPSTFNQPSASYYVLMDNNFVKDKELNEPILGIKKNGYRLYSDNYSDRYSDGITCLLRLTPEGSEYFKSLSNDDKNILFIRIRDELIKFTPIEDNRLSTSKRWQQDPKTASQQVLMEFKVEASQNSKINTRRIITDIDHLVRFKAYTQISLSNFTYLLDETYGATSALDLWEKYKYKLTYVVGGIGFVFMTFLFGRFRHPEGNNSVVFQLALIFVDSTFDVLFIVNNGQDVSSLFYPSIIVLCFSVAFNGILAFLIILRETAQNYKFSNWFNSNMRTTTIFTILSGADVDVIRIIGSRFAGLEIFNAPFSIKATGLTSSIILVNNLIFRTFHAFHYCRNRGGKYASTSQNIYREETYEVPLTSAAAKEPRHFGTAPGSGLGSPKVASFESARRIGSGGVDG</sequence>
<feature type="region of interest" description="Disordered" evidence="1">
    <location>
        <begin position="889"/>
        <end position="918"/>
    </location>
</feature>
<evidence type="ECO:0000313" key="5">
    <source>
        <dbReference type="Proteomes" id="UP000789831"/>
    </source>
</evidence>
<evidence type="ECO:0000256" key="2">
    <source>
        <dbReference type="SAM" id="Phobius"/>
    </source>
</evidence>
<reference evidence="4" key="1">
    <citation type="submission" date="2021-06" db="EMBL/GenBank/DDBJ databases">
        <authorList>
            <person name="Kallberg Y."/>
            <person name="Tangrot J."/>
            <person name="Rosling A."/>
        </authorList>
    </citation>
    <scope>NUCLEOTIDE SEQUENCE</scope>
    <source>
        <strain evidence="4">MT106</strain>
    </source>
</reference>
<keyword evidence="3" id="KW-0732">Signal</keyword>